<sequence>MNGKKGAVDRWLQTELRFAGLCVSVDSNQGICRQIHTVQNLGVLEDMRLSTALGWLSTELYIMNLNQRWKKKKKKR</sequence>
<evidence type="ECO:0000313" key="1">
    <source>
        <dbReference type="EMBL" id="MQL81163.1"/>
    </source>
</evidence>
<organism evidence="1 2">
    <name type="scientific">Colocasia esculenta</name>
    <name type="common">Wild taro</name>
    <name type="synonym">Arum esculentum</name>
    <dbReference type="NCBI Taxonomy" id="4460"/>
    <lineage>
        <taxon>Eukaryota</taxon>
        <taxon>Viridiplantae</taxon>
        <taxon>Streptophyta</taxon>
        <taxon>Embryophyta</taxon>
        <taxon>Tracheophyta</taxon>
        <taxon>Spermatophyta</taxon>
        <taxon>Magnoliopsida</taxon>
        <taxon>Liliopsida</taxon>
        <taxon>Araceae</taxon>
        <taxon>Aroideae</taxon>
        <taxon>Colocasieae</taxon>
        <taxon>Colocasia</taxon>
    </lineage>
</organism>
<protein>
    <submittedName>
        <fullName evidence="1">Uncharacterized protein</fullName>
    </submittedName>
</protein>
<evidence type="ECO:0000313" key="2">
    <source>
        <dbReference type="Proteomes" id="UP000652761"/>
    </source>
</evidence>
<name>A0A843UJA3_COLES</name>
<dbReference type="Proteomes" id="UP000652761">
    <property type="component" value="Unassembled WGS sequence"/>
</dbReference>
<reference evidence="1" key="1">
    <citation type="submission" date="2017-07" db="EMBL/GenBank/DDBJ databases">
        <title>Taro Niue Genome Assembly and Annotation.</title>
        <authorList>
            <person name="Atibalentja N."/>
            <person name="Keating K."/>
            <person name="Fields C.J."/>
        </authorList>
    </citation>
    <scope>NUCLEOTIDE SEQUENCE</scope>
    <source>
        <strain evidence="1">Niue_2</strain>
        <tissue evidence="1">Leaf</tissue>
    </source>
</reference>
<dbReference type="AlphaFoldDB" id="A0A843UJA3"/>
<comment type="caution">
    <text evidence="1">The sequence shown here is derived from an EMBL/GenBank/DDBJ whole genome shotgun (WGS) entry which is preliminary data.</text>
</comment>
<keyword evidence="2" id="KW-1185">Reference proteome</keyword>
<gene>
    <name evidence="1" type="ORF">Taro_013615</name>
</gene>
<accession>A0A843UJA3</accession>
<proteinExistence type="predicted"/>
<dbReference type="EMBL" id="NMUH01000550">
    <property type="protein sequence ID" value="MQL81163.1"/>
    <property type="molecule type" value="Genomic_DNA"/>
</dbReference>